<evidence type="ECO:0000256" key="1">
    <source>
        <dbReference type="SAM" id="SignalP"/>
    </source>
</evidence>
<gene>
    <name evidence="2" type="ORF">SAMN05421823_103237</name>
</gene>
<proteinExistence type="predicted"/>
<protein>
    <recommendedName>
        <fullName evidence="4">Outer membrane protein beta-barrel domain-containing protein</fullName>
    </recommendedName>
</protein>
<dbReference type="Proteomes" id="UP000198510">
    <property type="component" value="Unassembled WGS sequence"/>
</dbReference>
<evidence type="ECO:0000313" key="2">
    <source>
        <dbReference type="EMBL" id="SDK66935.1"/>
    </source>
</evidence>
<dbReference type="OrthoDB" id="1523667at2"/>
<dbReference type="RefSeq" id="WP_089681259.1">
    <property type="nucleotide sequence ID" value="NZ_FNFO01000003.1"/>
</dbReference>
<evidence type="ECO:0008006" key="4">
    <source>
        <dbReference type="Google" id="ProtNLM"/>
    </source>
</evidence>
<evidence type="ECO:0000313" key="3">
    <source>
        <dbReference type="Proteomes" id="UP000198510"/>
    </source>
</evidence>
<organism evidence="2 3">
    <name type="scientific">Catalinimonas alkaloidigena</name>
    <dbReference type="NCBI Taxonomy" id="1075417"/>
    <lineage>
        <taxon>Bacteria</taxon>
        <taxon>Pseudomonadati</taxon>
        <taxon>Bacteroidota</taxon>
        <taxon>Cytophagia</taxon>
        <taxon>Cytophagales</taxon>
        <taxon>Catalimonadaceae</taxon>
        <taxon>Catalinimonas</taxon>
    </lineage>
</organism>
<feature type="signal peptide" evidence="1">
    <location>
        <begin position="1"/>
        <end position="22"/>
    </location>
</feature>
<dbReference type="EMBL" id="FNFO01000003">
    <property type="protein sequence ID" value="SDK66935.1"/>
    <property type="molecule type" value="Genomic_DNA"/>
</dbReference>
<accession>A0A1G9DSY7</accession>
<keyword evidence="3" id="KW-1185">Reference proteome</keyword>
<name>A0A1G9DSY7_9BACT</name>
<sequence>MKRFRWLCTGVFCLATVFAAQGQDDEYDYKEEITYGVTTNTNSGLIGGVMFKYAHAISPNQYRLMGVELVNVKHPKETRYNRTQNSFIPGKAIYFFALRPHYGREFVLFRKAPEDGVQLNLVTAAGPSIGISKPYYVIYGANLEDARSVPYSTSQDPTKTWGAGRFLEGFDQLKFNVGAHVKAGLSFEFGKLNNSVMGMEVGGLLEAYSKEVLIIPNAGGNHFFSSAFFTLYYGNKY</sequence>
<reference evidence="2 3" key="1">
    <citation type="submission" date="2016-10" db="EMBL/GenBank/DDBJ databases">
        <authorList>
            <person name="de Groot N.N."/>
        </authorList>
    </citation>
    <scope>NUCLEOTIDE SEQUENCE [LARGE SCALE GENOMIC DNA]</scope>
    <source>
        <strain evidence="2 3">DSM 25186</strain>
    </source>
</reference>
<keyword evidence="1" id="KW-0732">Signal</keyword>
<dbReference type="STRING" id="1075417.SAMN05421823_103237"/>
<dbReference type="AlphaFoldDB" id="A0A1G9DSY7"/>
<feature type="chain" id="PRO_5011432750" description="Outer membrane protein beta-barrel domain-containing protein" evidence="1">
    <location>
        <begin position="23"/>
        <end position="237"/>
    </location>
</feature>